<reference evidence="1" key="1">
    <citation type="journal article" date="2015" name="Nature">
        <title>Complex archaea that bridge the gap between prokaryotes and eukaryotes.</title>
        <authorList>
            <person name="Spang A."/>
            <person name="Saw J.H."/>
            <person name="Jorgensen S.L."/>
            <person name="Zaremba-Niedzwiedzka K."/>
            <person name="Martijn J."/>
            <person name="Lind A.E."/>
            <person name="van Eijk R."/>
            <person name="Schleper C."/>
            <person name="Guy L."/>
            <person name="Ettema T.J."/>
        </authorList>
    </citation>
    <scope>NUCLEOTIDE SEQUENCE</scope>
</reference>
<organism evidence="1">
    <name type="scientific">marine sediment metagenome</name>
    <dbReference type="NCBI Taxonomy" id="412755"/>
    <lineage>
        <taxon>unclassified sequences</taxon>
        <taxon>metagenomes</taxon>
        <taxon>ecological metagenomes</taxon>
    </lineage>
</organism>
<dbReference type="EMBL" id="LAZR01005536">
    <property type="protein sequence ID" value="KKM99095.1"/>
    <property type="molecule type" value="Genomic_DNA"/>
</dbReference>
<name>A0A0F9PDJ4_9ZZZZ</name>
<comment type="caution">
    <text evidence="1">The sequence shown here is derived from an EMBL/GenBank/DDBJ whole genome shotgun (WGS) entry which is preliminary data.</text>
</comment>
<protein>
    <submittedName>
        <fullName evidence="1">Uncharacterized protein</fullName>
    </submittedName>
</protein>
<sequence>MAVDSEMELVEHGKIKHIHVCPECGEAKGWIGGTDVSGLSCINCAHKVTWEEWANLPTVERYGYTVYRRKNKMKEEKRGFAIKDESAHPFSFAGSMEWLTLTELSTRLDGSPTKHILAVWDEGEGKARC</sequence>
<gene>
    <name evidence="1" type="ORF">LCGC14_1151260</name>
</gene>
<evidence type="ECO:0000313" key="1">
    <source>
        <dbReference type="EMBL" id="KKM99095.1"/>
    </source>
</evidence>
<dbReference type="AlphaFoldDB" id="A0A0F9PDJ4"/>
<accession>A0A0F9PDJ4</accession>
<proteinExistence type="predicted"/>